<feature type="domain" description="VOC" evidence="1">
    <location>
        <begin position="10"/>
        <end position="119"/>
    </location>
</feature>
<organism evidence="2 3">
    <name type="scientific">Corynebacterium frankenforstense DSM 45800</name>
    <dbReference type="NCBI Taxonomy" id="1437875"/>
    <lineage>
        <taxon>Bacteria</taxon>
        <taxon>Bacillati</taxon>
        <taxon>Actinomycetota</taxon>
        <taxon>Actinomycetes</taxon>
        <taxon>Mycobacteriales</taxon>
        <taxon>Corynebacteriaceae</taxon>
        <taxon>Corynebacterium</taxon>
    </lineage>
</organism>
<keyword evidence="3" id="KW-1185">Reference proteome</keyword>
<gene>
    <name evidence="2" type="ORF">CFRA_00695</name>
</gene>
<evidence type="ECO:0000259" key="1">
    <source>
        <dbReference type="PROSITE" id="PS51819"/>
    </source>
</evidence>
<feature type="domain" description="VOC" evidence="1">
    <location>
        <begin position="134"/>
        <end position="252"/>
    </location>
</feature>
<dbReference type="InterPro" id="IPR004360">
    <property type="entry name" value="Glyas_Fos-R_dOase_dom"/>
</dbReference>
<proteinExistence type="predicted"/>
<sequence length="276" mass="29005">MPAFNAQGGMPYWIDLNTPEPEAAARFYTGLLNWQVNEEVEGSGYLVARVQGLPVAGLIPATGGATTWVTYFLADDLEAQLDRIGELGGTVLAGPTDAQIGRMGVAADPNGALFGLVEPRGEDAFVAGGEPGCAVWHELTCTSGFDKALDFYTGLFGWQSATVGGEGTDLPRYGTLLADSAPFAGLRDAAGHFPEGVPGFWQTFLGVLDVDTAAARVPELGGEVIQGPFDAEFGRLLIIADPTGATVTLCEVEEYEELDIQEGNDVFEALRAQGLG</sequence>
<name>A0A1L7CQF3_9CORY</name>
<dbReference type="EMBL" id="CP009247">
    <property type="protein sequence ID" value="APT88057.1"/>
    <property type="molecule type" value="Genomic_DNA"/>
</dbReference>
<dbReference type="KEGG" id="cfk:CFRA_00695"/>
<dbReference type="Gene3D" id="3.10.180.10">
    <property type="entry name" value="2,3-Dihydroxybiphenyl 1,2-Dioxygenase, domain 1"/>
    <property type="match status" value="2"/>
</dbReference>
<evidence type="ECO:0000313" key="2">
    <source>
        <dbReference type="EMBL" id="APT88057.1"/>
    </source>
</evidence>
<reference evidence="2 3" key="1">
    <citation type="submission" date="2014-08" db="EMBL/GenBank/DDBJ databases">
        <title>Complete genome sequence of Corynebacterium frankenforstense ST18(T) (=DSM 45800(T)), isolated from raw cow milk.</title>
        <authorList>
            <person name="Ruckert C."/>
            <person name="Albersmeier A."/>
            <person name="Winkler A."/>
            <person name="Lipski A."/>
            <person name="Kalinowski J."/>
        </authorList>
    </citation>
    <scope>NUCLEOTIDE SEQUENCE [LARGE SCALE GENOMIC DNA]</scope>
    <source>
        <strain evidence="2 3">ST18</strain>
    </source>
</reference>
<dbReference type="InterPro" id="IPR037523">
    <property type="entry name" value="VOC_core"/>
</dbReference>
<dbReference type="InterPro" id="IPR029068">
    <property type="entry name" value="Glyas_Bleomycin-R_OHBP_Dase"/>
</dbReference>
<dbReference type="AlphaFoldDB" id="A0A1L7CQF3"/>
<dbReference type="PANTHER" id="PTHR33993:SF14">
    <property type="entry name" value="GB|AAF24581.1"/>
    <property type="match status" value="1"/>
</dbReference>
<protein>
    <submittedName>
        <fullName evidence="2">Glyoxalase</fullName>
    </submittedName>
</protein>
<dbReference type="OrthoDB" id="9793039at2"/>
<dbReference type="PANTHER" id="PTHR33993">
    <property type="entry name" value="GLYOXALASE-RELATED"/>
    <property type="match status" value="1"/>
</dbReference>
<dbReference type="RefSeq" id="WP_075663029.1">
    <property type="nucleotide sequence ID" value="NZ_CP009247.1"/>
</dbReference>
<dbReference type="PROSITE" id="PS51819">
    <property type="entry name" value="VOC"/>
    <property type="match status" value="2"/>
</dbReference>
<dbReference type="Proteomes" id="UP000185434">
    <property type="component" value="Chromosome"/>
</dbReference>
<dbReference type="InterPro" id="IPR052164">
    <property type="entry name" value="Anthracycline_SecMetBiosynth"/>
</dbReference>
<evidence type="ECO:0000313" key="3">
    <source>
        <dbReference type="Proteomes" id="UP000185434"/>
    </source>
</evidence>
<dbReference type="STRING" id="1437875.CFRA_00695"/>
<dbReference type="Pfam" id="PF00903">
    <property type="entry name" value="Glyoxalase"/>
    <property type="match status" value="2"/>
</dbReference>
<accession>A0A1L7CQF3</accession>
<dbReference type="SUPFAM" id="SSF54593">
    <property type="entry name" value="Glyoxalase/Bleomycin resistance protein/Dihydroxybiphenyl dioxygenase"/>
    <property type="match status" value="2"/>
</dbReference>
<dbReference type="CDD" id="cd07247">
    <property type="entry name" value="SgaA_N_like"/>
    <property type="match status" value="2"/>
</dbReference>